<dbReference type="InterPro" id="IPR052038">
    <property type="entry name" value="Type-VII_TA_antitoxin"/>
</dbReference>
<evidence type="ECO:0000256" key="1">
    <source>
        <dbReference type="ARBA" id="ARBA00001946"/>
    </source>
</evidence>
<accession>A0A1V8NF26</accession>
<evidence type="ECO:0000256" key="8">
    <source>
        <dbReference type="ARBA" id="ARBA00022842"/>
    </source>
</evidence>
<dbReference type="STRING" id="1641165.XM38_25320"/>
<dbReference type="EMBL" id="CP021983">
    <property type="protein sequence ID" value="ASC73534.1"/>
    <property type="molecule type" value="Genomic_DNA"/>
</dbReference>
<organism evidence="11 12">
    <name type="scientific">Halomicronema hongdechloris C2206</name>
    <dbReference type="NCBI Taxonomy" id="1641165"/>
    <lineage>
        <taxon>Bacteria</taxon>
        <taxon>Bacillati</taxon>
        <taxon>Cyanobacteriota</taxon>
        <taxon>Cyanophyceae</taxon>
        <taxon>Nodosilineales</taxon>
        <taxon>Nodosilineaceae</taxon>
        <taxon>Halomicronema</taxon>
    </lineage>
</organism>
<keyword evidence="12" id="KW-1185">Reference proteome</keyword>
<dbReference type="PANTHER" id="PTHR33571:SF14">
    <property type="entry name" value="PROTEIN ADENYLYLTRANSFERASE MJ0435-RELATED"/>
    <property type="match status" value="1"/>
</dbReference>
<evidence type="ECO:0000256" key="7">
    <source>
        <dbReference type="ARBA" id="ARBA00022840"/>
    </source>
</evidence>
<comment type="similarity">
    <text evidence="9">Belongs to the MntA antitoxin family.</text>
</comment>
<keyword evidence="6" id="KW-0547">Nucleotide-binding</keyword>
<gene>
    <name evidence="11" type="ORF">XM38_045010</name>
</gene>
<keyword evidence="7" id="KW-0067">ATP-binding</keyword>
<dbReference type="InterPro" id="IPR043519">
    <property type="entry name" value="NT_sf"/>
</dbReference>
<sequence>MATDTFKCSDLLSTLRQLKPMLVETYGVTRLGIFGSVARDEAIATSDVDVVVEMPPDLFSMVHLKEHLQESLQVSVDLVRYRPHMNAFLKQRIDQEAIYV</sequence>
<feature type="domain" description="Polymerase nucleotidyl transferase" evidence="10">
    <location>
        <begin position="15"/>
        <end position="99"/>
    </location>
</feature>
<keyword evidence="4" id="KW-0548">Nucleotidyltransferase</keyword>
<dbReference type="Pfam" id="PF01909">
    <property type="entry name" value="NTP_transf_2"/>
    <property type="match status" value="1"/>
</dbReference>
<dbReference type="SUPFAM" id="SSF81301">
    <property type="entry name" value="Nucleotidyltransferase"/>
    <property type="match status" value="1"/>
</dbReference>
<evidence type="ECO:0000256" key="4">
    <source>
        <dbReference type="ARBA" id="ARBA00022695"/>
    </source>
</evidence>
<keyword evidence="3" id="KW-0808">Transferase</keyword>
<proteinExistence type="inferred from homology"/>
<comment type="cofactor">
    <cofactor evidence="1">
        <name>Mg(2+)</name>
        <dbReference type="ChEBI" id="CHEBI:18420"/>
    </cofactor>
</comment>
<dbReference type="InterPro" id="IPR002934">
    <property type="entry name" value="Polymerase_NTP_transf_dom"/>
</dbReference>
<evidence type="ECO:0000313" key="11">
    <source>
        <dbReference type="EMBL" id="ASC73534.1"/>
    </source>
</evidence>
<keyword evidence="5" id="KW-0479">Metal-binding</keyword>
<evidence type="ECO:0000259" key="10">
    <source>
        <dbReference type="Pfam" id="PF01909"/>
    </source>
</evidence>
<dbReference type="Proteomes" id="UP000191901">
    <property type="component" value="Chromosome"/>
</dbReference>
<dbReference type="CDD" id="cd05403">
    <property type="entry name" value="NT_KNTase_like"/>
    <property type="match status" value="1"/>
</dbReference>
<evidence type="ECO:0000313" key="12">
    <source>
        <dbReference type="Proteomes" id="UP000191901"/>
    </source>
</evidence>
<evidence type="ECO:0000256" key="3">
    <source>
        <dbReference type="ARBA" id="ARBA00022679"/>
    </source>
</evidence>
<dbReference type="PANTHER" id="PTHR33571">
    <property type="entry name" value="SSL8005 PROTEIN"/>
    <property type="match status" value="1"/>
</dbReference>
<name>A0A1V8NF26_9CYAN</name>
<keyword evidence="2" id="KW-1277">Toxin-antitoxin system</keyword>
<dbReference type="GO" id="GO:0016779">
    <property type="term" value="F:nucleotidyltransferase activity"/>
    <property type="evidence" value="ECO:0007669"/>
    <property type="project" value="UniProtKB-KW"/>
</dbReference>
<keyword evidence="8" id="KW-0460">Magnesium</keyword>
<dbReference type="RefSeq" id="WP_080813758.1">
    <property type="nucleotide sequence ID" value="NZ_CP021983.2"/>
</dbReference>
<dbReference type="GO" id="GO:0005524">
    <property type="term" value="F:ATP binding"/>
    <property type="evidence" value="ECO:0007669"/>
    <property type="project" value="UniProtKB-KW"/>
</dbReference>
<dbReference type="AlphaFoldDB" id="A0A1V8NF26"/>
<dbReference type="GO" id="GO:0046872">
    <property type="term" value="F:metal ion binding"/>
    <property type="evidence" value="ECO:0007669"/>
    <property type="project" value="UniProtKB-KW"/>
</dbReference>
<protein>
    <recommendedName>
        <fullName evidence="10">Polymerase nucleotidyl transferase domain-containing protein</fullName>
    </recommendedName>
</protein>
<evidence type="ECO:0000256" key="9">
    <source>
        <dbReference type="ARBA" id="ARBA00038276"/>
    </source>
</evidence>
<evidence type="ECO:0000256" key="6">
    <source>
        <dbReference type="ARBA" id="ARBA00022741"/>
    </source>
</evidence>
<evidence type="ECO:0000256" key="2">
    <source>
        <dbReference type="ARBA" id="ARBA00022649"/>
    </source>
</evidence>
<dbReference type="Gene3D" id="3.30.460.10">
    <property type="entry name" value="Beta Polymerase, domain 2"/>
    <property type="match status" value="1"/>
</dbReference>
<dbReference type="KEGG" id="hhg:XM38_045010"/>
<reference evidence="11 12" key="1">
    <citation type="journal article" date="2016" name="Biochim. Biophys. Acta">
        <title>Characterization of red-shifted phycobilisomes isolated from the chlorophyll f-containing cyanobacterium Halomicronema hongdechloris.</title>
        <authorList>
            <person name="Li Y."/>
            <person name="Lin Y."/>
            <person name="Garvey C.J."/>
            <person name="Birch D."/>
            <person name="Corkery R.W."/>
            <person name="Loughlin P.C."/>
            <person name="Scheer H."/>
            <person name="Willows R.D."/>
            <person name="Chen M."/>
        </authorList>
    </citation>
    <scope>NUCLEOTIDE SEQUENCE [LARGE SCALE GENOMIC DNA]</scope>
    <source>
        <strain evidence="11 12">C2206</strain>
    </source>
</reference>
<dbReference type="OrthoDB" id="464383at2"/>
<evidence type="ECO:0000256" key="5">
    <source>
        <dbReference type="ARBA" id="ARBA00022723"/>
    </source>
</evidence>